<name>A0A1M7TUX7_9ACTN</name>
<feature type="region of interest" description="Disordered" evidence="1">
    <location>
        <begin position="1"/>
        <end position="52"/>
    </location>
</feature>
<sequence length="370" mass="39526">MLPTGHPLARRRPRWPSVCRVSDGPDARAAADAHPARLSTTPLPSTDRLPPPWPGEQVAVRGGEVFVRRTPWTGPVDGAAAGAPRERALYVHGLGGASTNWTDLAALLAVRFDGWALDLPGFGRSRPPARTSYSVRGHVAAVVDVLERVVAEPGEAAGRPVHLLGNSLGGLVSLFVAASRPDLVATLTLVSPAMPVRRVPGAFSRLLLLLLLPGIPALAERRLSGVTPEQQVRGMVQVCFGDPRRVPRARLDQALEEMRERAGQPWATRALTRSMRGLITSYLRVGPRNAWRLARSLRPPTLVVWGDRDRLVDPALGPRLAAAVPDARLQVLEGVGHVAMLEAPEPMARAVLALAEDAAAAALHDPAHAS</sequence>
<reference evidence="3 4" key="1">
    <citation type="submission" date="2016-12" db="EMBL/GenBank/DDBJ databases">
        <authorList>
            <person name="Song W.-J."/>
            <person name="Kurnit D.M."/>
        </authorList>
    </citation>
    <scope>NUCLEOTIDE SEQUENCE [LARGE SCALE GENOMIC DNA]</scope>
    <source>
        <strain evidence="3 4">DSM 43162</strain>
    </source>
</reference>
<feature type="domain" description="AB hydrolase-1" evidence="2">
    <location>
        <begin position="89"/>
        <end position="344"/>
    </location>
</feature>
<proteinExistence type="predicted"/>
<evidence type="ECO:0000256" key="1">
    <source>
        <dbReference type="SAM" id="MobiDB-lite"/>
    </source>
</evidence>
<dbReference type="PRINTS" id="PR00111">
    <property type="entry name" value="ABHYDROLASE"/>
</dbReference>
<dbReference type="Gene3D" id="3.40.50.1820">
    <property type="entry name" value="alpha/beta hydrolase"/>
    <property type="match status" value="1"/>
</dbReference>
<dbReference type="PANTHER" id="PTHR46438:SF11">
    <property type="entry name" value="LIPASE-RELATED"/>
    <property type="match status" value="1"/>
</dbReference>
<dbReference type="PANTHER" id="PTHR46438">
    <property type="entry name" value="ALPHA/BETA-HYDROLASES SUPERFAMILY PROTEIN"/>
    <property type="match status" value="1"/>
</dbReference>
<feature type="compositionally biased region" description="Basic and acidic residues" evidence="1">
    <location>
        <begin position="23"/>
        <end position="35"/>
    </location>
</feature>
<dbReference type="InterPro" id="IPR029058">
    <property type="entry name" value="AB_hydrolase_fold"/>
</dbReference>
<evidence type="ECO:0000313" key="4">
    <source>
        <dbReference type="Proteomes" id="UP000184428"/>
    </source>
</evidence>
<dbReference type="Proteomes" id="UP000184428">
    <property type="component" value="Unassembled WGS sequence"/>
</dbReference>
<evidence type="ECO:0000313" key="3">
    <source>
        <dbReference type="EMBL" id="SHN74521.1"/>
    </source>
</evidence>
<dbReference type="AlphaFoldDB" id="A0A1M7TUX7"/>
<dbReference type="SUPFAM" id="SSF53474">
    <property type="entry name" value="alpha/beta-Hydrolases"/>
    <property type="match status" value="1"/>
</dbReference>
<organism evidence="3 4">
    <name type="scientific">Geodermatophilus obscurus</name>
    <dbReference type="NCBI Taxonomy" id="1861"/>
    <lineage>
        <taxon>Bacteria</taxon>
        <taxon>Bacillati</taxon>
        <taxon>Actinomycetota</taxon>
        <taxon>Actinomycetes</taxon>
        <taxon>Geodermatophilales</taxon>
        <taxon>Geodermatophilaceae</taxon>
        <taxon>Geodermatophilus</taxon>
    </lineage>
</organism>
<accession>A0A1M7TUX7</accession>
<dbReference type="InterPro" id="IPR000073">
    <property type="entry name" value="AB_hydrolase_1"/>
</dbReference>
<dbReference type="EMBL" id="FRDM01000009">
    <property type="protein sequence ID" value="SHN74521.1"/>
    <property type="molecule type" value="Genomic_DNA"/>
</dbReference>
<protein>
    <submittedName>
        <fullName evidence="3">Pimeloyl-ACP methyl ester carboxylesterase</fullName>
    </submittedName>
</protein>
<gene>
    <name evidence="3" type="ORF">SAMN05660350_02212</name>
</gene>
<dbReference type="Pfam" id="PF00561">
    <property type="entry name" value="Abhydrolase_1"/>
    <property type="match status" value="1"/>
</dbReference>
<evidence type="ECO:0000259" key="2">
    <source>
        <dbReference type="Pfam" id="PF00561"/>
    </source>
</evidence>
<dbReference type="GO" id="GO:0003824">
    <property type="term" value="F:catalytic activity"/>
    <property type="evidence" value="ECO:0007669"/>
    <property type="project" value="UniProtKB-ARBA"/>
</dbReference>